<feature type="non-terminal residue" evidence="2">
    <location>
        <position position="249"/>
    </location>
</feature>
<protein>
    <submittedName>
        <fullName evidence="2">Uncharacterized protein</fullName>
    </submittedName>
</protein>
<evidence type="ECO:0000313" key="3">
    <source>
        <dbReference type="Proteomes" id="UP000034617"/>
    </source>
</evidence>
<name>A0A0G1J1V3_9BACT</name>
<reference evidence="2 3" key="1">
    <citation type="journal article" date="2015" name="Nature">
        <title>rRNA introns, odd ribosomes, and small enigmatic genomes across a large radiation of phyla.</title>
        <authorList>
            <person name="Brown C.T."/>
            <person name="Hug L.A."/>
            <person name="Thomas B.C."/>
            <person name="Sharon I."/>
            <person name="Castelle C.J."/>
            <person name="Singh A."/>
            <person name="Wilkins M.J."/>
            <person name="Williams K.H."/>
            <person name="Banfield J.F."/>
        </authorList>
    </citation>
    <scope>NUCLEOTIDE SEQUENCE [LARGE SCALE GENOMIC DNA]</scope>
</reference>
<keyword evidence="1" id="KW-1133">Transmembrane helix</keyword>
<dbReference type="AlphaFoldDB" id="A0A0G1J1V3"/>
<evidence type="ECO:0000256" key="1">
    <source>
        <dbReference type="SAM" id="Phobius"/>
    </source>
</evidence>
<gene>
    <name evidence="2" type="ORF">UW22_C0014G0016</name>
</gene>
<accession>A0A0G1J1V3</accession>
<proteinExistence type="predicted"/>
<sequence>MRVFFQHPWKVAEEKKNFIKEASSLFVPDVPEVNSLMHNDPWVIEPPQTKKYSLRRIVPLFLLVAILLSTATVVVVMQKNQPEDIRSRAEDTDCQSTGYDSCDDYMKAMKLQSELNVKAGKGKTQSLARGDKTVKDPATGKDVKLKDLVKTLDPDKDPKALAKFDSATATADDRPAVTKEGQALQAAPAGGVATGAAPAAPAKVSQPSATCPGGYPEGTVAIGPGGGHVECKSTGLWKDTTALLNVIPV</sequence>
<feature type="transmembrane region" description="Helical" evidence="1">
    <location>
        <begin position="57"/>
        <end position="77"/>
    </location>
</feature>
<dbReference type="Proteomes" id="UP000034617">
    <property type="component" value="Unassembled WGS sequence"/>
</dbReference>
<evidence type="ECO:0000313" key="2">
    <source>
        <dbReference type="EMBL" id="KKT38057.1"/>
    </source>
</evidence>
<organism evidence="2 3">
    <name type="scientific">Candidatus Gottesmanbacteria bacterium GW2011_GWB1_44_11c</name>
    <dbReference type="NCBI Taxonomy" id="1618447"/>
    <lineage>
        <taxon>Bacteria</taxon>
        <taxon>Candidatus Gottesmaniibacteriota</taxon>
    </lineage>
</organism>
<keyword evidence="1" id="KW-0472">Membrane</keyword>
<dbReference type="EMBL" id="LCHM01000014">
    <property type="protein sequence ID" value="KKT38057.1"/>
    <property type="molecule type" value="Genomic_DNA"/>
</dbReference>
<comment type="caution">
    <text evidence="2">The sequence shown here is derived from an EMBL/GenBank/DDBJ whole genome shotgun (WGS) entry which is preliminary data.</text>
</comment>
<keyword evidence="1" id="KW-0812">Transmembrane</keyword>